<dbReference type="EMBL" id="SNRW01000728">
    <property type="protein sequence ID" value="KAA6399556.1"/>
    <property type="molecule type" value="Genomic_DNA"/>
</dbReference>
<dbReference type="PROSITE" id="PS50030">
    <property type="entry name" value="UBA"/>
    <property type="match status" value="2"/>
</dbReference>
<dbReference type="Gene3D" id="1.10.8.10">
    <property type="entry name" value="DNA helicase RuvA subunit, C-terminal domain"/>
    <property type="match status" value="2"/>
</dbReference>
<evidence type="ECO:0000259" key="2">
    <source>
        <dbReference type="PROSITE" id="PS50030"/>
    </source>
</evidence>
<reference evidence="3 4" key="1">
    <citation type="submission" date="2019-03" db="EMBL/GenBank/DDBJ databases">
        <title>Single cell metagenomics reveals metabolic interactions within the superorganism composed of flagellate Streblomastix strix and complex community of Bacteroidetes bacteria on its surface.</title>
        <authorList>
            <person name="Treitli S.C."/>
            <person name="Kolisko M."/>
            <person name="Husnik F."/>
            <person name="Keeling P."/>
            <person name="Hampl V."/>
        </authorList>
    </citation>
    <scope>NUCLEOTIDE SEQUENCE [LARGE SCALE GENOMIC DNA]</scope>
    <source>
        <strain evidence="3">ST1C</strain>
    </source>
</reference>
<feature type="compositionally biased region" description="Basic residues" evidence="1">
    <location>
        <begin position="85"/>
        <end position="94"/>
    </location>
</feature>
<gene>
    <name evidence="3" type="ORF">EZS28_004922</name>
</gene>
<proteinExistence type="predicted"/>
<dbReference type="SMART" id="SM00165">
    <property type="entry name" value="UBA"/>
    <property type="match status" value="2"/>
</dbReference>
<dbReference type="InterPro" id="IPR015940">
    <property type="entry name" value="UBA"/>
</dbReference>
<evidence type="ECO:0000313" key="3">
    <source>
        <dbReference type="EMBL" id="KAA6399556.1"/>
    </source>
</evidence>
<dbReference type="SUPFAM" id="SSF46934">
    <property type="entry name" value="UBA-like"/>
    <property type="match status" value="2"/>
</dbReference>
<dbReference type="InterPro" id="IPR009060">
    <property type="entry name" value="UBA-like_sf"/>
</dbReference>
<feature type="domain" description="UBA" evidence="2">
    <location>
        <begin position="135"/>
        <end position="175"/>
    </location>
</feature>
<feature type="compositionally biased region" description="Basic and acidic residues" evidence="1">
    <location>
        <begin position="71"/>
        <end position="84"/>
    </location>
</feature>
<sequence length="183" mass="20928">MSQRSSNRFKLDPEAVEQLLSLDQFPIQNVEQALRTANGDINIAASLLIDDEINQIGKPIKRGRRNFNNELNKRDEEDQNDSMRNRRRNSRKRTRYNDDVQQADNLSVALQQTIFNEQIQVLQSSTNSTPIVLAQLDPESVNNIIDMEFSKETVEQALIAANGNKNMAASYLLDEARINQIRI</sequence>
<feature type="domain" description="UBA" evidence="2">
    <location>
        <begin position="10"/>
        <end position="51"/>
    </location>
</feature>
<evidence type="ECO:0000313" key="4">
    <source>
        <dbReference type="Proteomes" id="UP000324800"/>
    </source>
</evidence>
<feature type="region of interest" description="Disordered" evidence="1">
    <location>
        <begin position="64"/>
        <end position="94"/>
    </location>
</feature>
<accession>A0A5J4WYJ7</accession>
<evidence type="ECO:0000256" key="1">
    <source>
        <dbReference type="SAM" id="MobiDB-lite"/>
    </source>
</evidence>
<dbReference type="Proteomes" id="UP000324800">
    <property type="component" value="Unassembled WGS sequence"/>
</dbReference>
<name>A0A5J4WYJ7_9EUKA</name>
<dbReference type="Pfam" id="PF00627">
    <property type="entry name" value="UBA"/>
    <property type="match status" value="1"/>
</dbReference>
<comment type="caution">
    <text evidence="3">The sequence shown here is derived from an EMBL/GenBank/DDBJ whole genome shotgun (WGS) entry which is preliminary data.</text>
</comment>
<dbReference type="AlphaFoldDB" id="A0A5J4WYJ7"/>
<organism evidence="3 4">
    <name type="scientific">Streblomastix strix</name>
    <dbReference type="NCBI Taxonomy" id="222440"/>
    <lineage>
        <taxon>Eukaryota</taxon>
        <taxon>Metamonada</taxon>
        <taxon>Preaxostyla</taxon>
        <taxon>Oxymonadida</taxon>
        <taxon>Streblomastigidae</taxon>
        <taxon>Streblomastix</taxon>
    </lineage>
</organism>
<protein>
    <recommendedName>
        <fullName evidence="2">UBA domain-containing protein</fullName>
    </recommendedName>
</protein>